<keyword evidence="2" id="KW-1185">Reference proteome</keyword>
<organism evidence="1 2">
    <name type="scientific">Petrolisthes cinctipes</name>
    <name type="common">Flat porcelain crab</name>
    <dbReference type="NCBI Taxonomy" id="88211"/>
    <lineage>
        <taxon>Eukaryota</taxon>
        <taxon>Metazoa</taxon>
        <taxon>Ecdysozoa</taxon>
        <taxon>Arthropoda</taxon>
        <taxon>Crustacea</taxon>
        <taxon>Multicrustacea</taxon>
        <taxon>Malacostraca</taxon>
        <taxon>Eumalacostraca</taxon>
        <taxon>Eucarida</taxon>
        <taxon>Decapoda</taxon>
        <taxon>Pleocyemata</taxon>
        <taxon>Anomura</taxon>
        <taxon>Galatheoidea</taxon>
        <taxon>Porcellanidae</taxon>
        <taxon>Petrolisthes</taxon>
    </lineage>
</organism>
<protein>
    <submittedName>
        <fullName evidence="1">Uncharacterized protein</fullName>
    </submittedName>
</protein>
<gene>
    <name evidence="1" type="ORF">Pcinc_014939</name>
</gene>
<sequence length="129" mass="14660">MSHLDIRDAILTLEKSIKDVSNKLLRHEAREFQASELAKKVMQTLVIKQDQGERNMQAVARQLVSMEERILSIEALIQTNHFKPIAVTNPLFIATVAGFLSLTCSNDEDRTRLVRTEVPDDSIFPSRKV</sequence>
<dbReference type="EMBL" id="JAWQEG010001312">
    <property type="protein sequence ID" value="KAK3880581.1"/>
    <property type="molecule type" value="Genomic_DNA"/>
</dbReference>
<comment type="caution">
    <text evidence="1">The sequence shown here is derived from an EMBL/GenBank/DDBJ whole genome shotgun (WGS) entry which is preliminary data.</text>
</comment>
<evidence type="ECO:0000313" key="2">
    <source>
        <dbReference type="Proteomes" id="UP001286313"/>
    </source>
</evidence>
<name>A0AAE1KNP5_PETCI</name>
<reference evidence="1" key="1">
    <citation type="submission" date="2023-10" db="EMBL/GenBank/DDBJ databases">
        <title>Genome assemblies of two species of porcelain crab, Petrolisthes cinctipes and Petrolisthes manimaculis (Anomura: Porcellanidae).</title>
        <authorList>
            <person name="Angst P."/>
        </authorList>
    </citation>
    <scope>NUCLEOTIDE SEQUENCE</scope>
    <source>
        <strain evidence="1">PB745_01</strain>
        <tissue evidence="1">Gill</tissue>
    </source>
</reference>
<proteinExistence type="predicted"/>
<dbReference type="Proteomes" id="UP001286313">
    <property type="component" value="Unassembled WGS sequence"/>
</dbReference>
<evidence type="ECO:0000313" key="1">
    <source>
        <dbReference type="EMBL" id="KAK3880581.1"/>
    </source>
</evidence>
<accession>A0AAE1KNP5</accession>
<dbReference type="AlphaFoldDB" id="A0AAE1KNP5"/>